<evidence type="ECO:0000256" key="3">
    <source>
        <dbReference type="SAM" id="SignalP"/>
    </source>
</evidence>
<evidence type="ECO:0000313" key="4">
    <source>
        <dbReference type="EMBL" id="CAF3813189.1"/>
    </source>
</evidence>
<feature type="signal peptide" evidence="3">
    <location>
        <begin position="1"/>
        <end position="25"/>
    </location>
</feature>
<dbReference type="EMBL" id="CAJOBG010001507">
    <property type="protein sequence ID" value="CAF3935237.1"/>
    <property type="molecule type" value="Genomic_DNA"/>
</dbReference>
<evidence type="ECO:0000313" key="5">
    <source>
        <dbReference type="EMBL" id="CAF3935237.1"/>
    </source>
</evidence>
<evidence type="ECO:0000313" key="6">
    <source>
        <dbReference type="Proteomes" id="UP000663842"/>
    </source>
</evidence>
<proteinExistence type="predicted"/>
<dbReference type="Gene3D" id="1.10.530.40">
    <property type="match status" value="1"/>
</dbReference>
<dbReference type="Proteomes" id="UP000663866">
    <property type="component" value="Unassembled WGS sequence"/>
</dbReference>
<keyword evidence="7" id="KW-1185">Reference proteome</keyword>
<dbReference type="GO" id="GO:0031640">
    <property type="term" value="P:killing of cells of another organism"/>
    <property type="evidence" value="ECO:0007669"/>
    <property type="project" value="UniProtKB-KW"/>
</dbReference>
<evidence type="ECO:0000313" key="7">
    <source>
        <dbReference type="Proteomes" id="UP000663866"/>
    </source>
</evidence>
<sequence length="195" mass="22577">MQYTRPKNDMLKIILFLACARLILTMCDSKNTIINHGKHLCCFNDSGKVPMIGIGYNLLLKDSEKVMLKYNLKLSEVLSDCQAKRRKYCLTNRQAEDIFYTVSYPKASRCADAFVSNLPPIKRNAIIDVAFTSCRVLNTFKRMQKALEAKNWTRAAHELKSSKWCTQVKQTRCAKNYNCIRNDVSYLNLLSFYLY</sequence>
<gene>
    <name evidence="5" type="ORF">OVN521_LOCUS11367</name>
    <name evidence="4" type="ORF">UXM345_LOCUS5505</name>
</gene>
<dbReference type="InterPro" id="IPR052619">
    <property type="entry name" value="Phage_lysozyme-like"/>
</dbReference>
<evidence type="ECO:0000256" key="2">
    <source>
        <dbReference type="ARBA" id="ARBA00022638"/>
    </source>
</evidence>
<dbReference type="InterPro" id="IPR023346">
    <property type="entry name" value="Lysozyme-like_dom_sf"/>
</dbReference>
<dbReference type="GO" id="GO:0003796">
    <property type="term" value="F:lysozyme activity"/>
    <property type="evidence" value="ECO:0007669"/>
    <property type="project" value="InterPro"/>
</dbReference>
<dbReference type="InterPro" id="IPR023347">
    <property type="entry name" value="Lysozyme_dom_sf"/>
</dbReference>
<dbReference type="PANTHER" id="PTHR37406">
    <property type="entry name" value="T4-TYPE LYSOZYME 1-RELATED"/>
    <property type="match status" value="1"/>
</dbReference>
<feature type="chain" id="PRO_5035692655" evidence="3">
    <location>
        <begin position="26"/>
        <end position="195"/>
    </location>
</feature>
<accession>A0A819C7H9</accession>
<reference evidence="4" key="1">
    <citation type="submission" date="2021-02" db="EMBL/GenBank/DDBJ databases">
        <authorList>
            <person name="Nowell W R."/>
        </authorList>
    </citation>
    <scope>NUCLEOTIDE SEQUENCE</scope>
</reference>
<dbReference type="AlphaFoldDB" id="A0A819C7H9"/>
<name>A0A819C7H9_9BILA</name>
<comment type="caution">
    <text evidence="4">The sequence shown here is derived from an EMBL/GenBank/DDBJ whole genome shotgun (WGS) entry which is preliminary data.</text>
</comment>
<evidence type="ECO:0000256" key="1">
    <source>
        <dbReference type="ARBA" id="ARBA00022529"/>
    </source>
</evidence>
<keyword evidence="1" id="KW-0929">Antimicrobial</keyword>
<dbReference type="GO" id="GO:0042742">
    <property type="term" value="P:defense response to bacterium"/>
    <property type="evidence" value="ECO:0007669"/>
    <property type="project" value="UniProtKB-KW"/>
</dbReference>
<organism evidence="4 6">
    <name type="scientific">Rotaria magnacalcarata</name>
    <dbReference type="NCBI Taxonomy" id="392030"/>
    <lineage>
        <taxon>Eukaryota</taxon>
        <taxon>Metazoa</taxon>
        <taxon>Spiralia</taxon>
        <taxon>Gnathifera</taxon>
        <taxon>Rotifera</taxon>
        <taxon>Eurotatoria</taxon>
        <taxon>Bdelloidea</taxon>
        <taxon>Philodinida</taxon>
        <taxon>Philodinidae</taxon>
        <taxon>Rotaria</taxon>
    </lineage>
</organism>
<keyword evidence="3" id="KW-0732">Signal</keyword>
<dbReference type="Proteomes" id="UP000663842">
    <property type="component" value="Unassembled WGS sequence"/>
</dbReference>
<keyword evidence="2" id="KW-0081">Bacteriolytic enzyme</keyword>
<protein>
    <submittedName>
        <fullName evidence="4">Uncharacterized protein</fullName>
    </submittedName>
</protein>
<dbReference type="SUPFAM" id="SSF53955">
    <property type="entry name" value="Lysozyme-like"/>
    <property type="match status" value="1"/>
</dbReference>
<dbReference type="PANTHER" id="PTHR37406:SF1">
    <property type="entry name" value="T4-TYPE LYSOZYME 1-RELATED"/>
    <property type="match status" value="1"/>
</dbReference>
<dbReference type="EMBL" id="CAJOBF010000409">
    <property type="protein sequence ID" value="CAF3813189.1"/>
    <property type="molecule type" value="Genomic_DNA"/>
</dbReference>